<dbReference type="InterPro" id="IPR003593">
    <property type="entry name" value="AAA+_ATPase"/>
</dbReference>
<evidence type="ECO:0000256" key="4">
    <source>
        <dbReference type="ARBA" id="ARBA00022771"/>
    </source>
</evidence>
<keyword evidence="7 11" id="KW-0067">ATP-binding</keyword>
<dbReference type="NCBIfam" id="TIGR00416">
    <property type="entry name" value="sms"/>
    <property type="match status" value="1"/>
</dbReference>
<keyword evidence="5" id="KW-0378">Hydrolase</keyword>
<name>A0ABP9DAE4_9BACT</name>
<feature type="binding site" evidence="11">
    <location>
        <begin position="106"/>
        <end position="113"/>
    </location>
    <ligand>
        <name>ATP</name>
        <dbReference type="ChEBI" id="CHEBI:30616"/>
    </ligand>
</feature>
<keyword evidence="10 11" id="KW-0234">DNA repair</keyword>
<dbReference type="RefSeq" id="WP_345371522.1">
    <property type="nucleotide sequence ID" value="NZ_BAABJX010000032.1"/>
</dbReference>
<dbReference type="Pfam" id="PF18073">
    <property type="entry name" value="Zn_ribbon_LapB"/>
    <property type="match status" value="1"/>
</dbReference>
<dbReference type="CDD" id="cd01121">
    <property type="entry name" value="RadA_SMS_N"/>
    <property type="match status" value="1"/>
</dbReference>
<dbReference type="Proteomes" id="UP001500298">
    <property type="component" value="Unassembled WGS sequence"/>
</dbReference>
<dbReference type="SUPFAM" id="SSF54211">
    <property type="entry name" value="Ribosomal protein S5 domain 2-like"/>
    <property type="match status" value="1"/>
</dbReference>
<keyword evidence="8 11" id="KW-0346">Stress response</keyword>
<evidence type="ECO:0000256" key="6">
    <source>
        <dbReference type="ARBA" id="ARBA00022833"/>
    </source>
</evidence>
<proteinExistence type="inferred from homology"/>
<evidence type="ECO:0000256" key="3">
    <source>
        <dbReference type="ARBA" id="ARBA00022763"/>
    </source>
</evidence>
<dbReference type="Pfam" id="PF13481">
    <property type="entry name" value="AAA_25"/>
    <property type="match status" value="1"/>
</dbReference>
<dbReference type="PRINTS" id="PR01874">
    <property type="entry name" value="DNAREPAIRADA"/>
</dbReference>
<keyword evidence="2 11" id="KW-0547">Nucleotide-binding</keyword>
<comment type="function">
    <text evidence="11">Plays a role in repairing double-strand DNA breaks, probably involving stabilizing or processing branched DNA or blocked replication forks.</text>
</comment>
<dbReference type="SUPFAM" id="SSF52540">
    <property type="entry name" value="P-loop containing nucleoside triphosphate hydrolases"/>
    <property type="match status" value="1"/>
</dbReference>
<dbReference type="InterPro" id="IPR020568">
    <property type="entry name" value="Ribosomal_Su5_D2-typ_SF"/>
</dbReference>
<organism evidence="15 16">
    <name type="scientific">Algivirga pacifica</name>
    <dbReference type="NCBI Taxonomy" id="1162670"/>
    <lineage>
        <taxon>Bacteria</taxon>
        <taxon>Pseudomonadati</taxon>
        <taxon>Bacteroidota</taxon>
        <taxon>Cytophagia</taxon>
        <taxon>Cytophagales</taxon>
        <taxon>Flammeovirgaceae</taxon>
        <taxon>Algivirga</taxon>
    </lineage>
</organism>
<dbReference type="Pfam" id="PF13541">
    <property type="entry name" value="ChlI"/>
    <property type="match status" value="1"/>
</dbReference>
<sequence>MAKKVKTAFFCQNCGHESAKWQGKCPSCGEWNTFVEEILQDKSAAPQKGDWKPAGNVAEGKKTVSKPLKIEEITYSEEQRIITKDAELNRVLGGGIMPGSVVLIGGEPGIGKSTLMLQIALTLNQQKVLYVSGEESGQQIKQRAERLPFDSDNCYILTETNTQQIFQQIEQNKPDVLVIDSIQTLSSSLLEAAAGSVSQVKECTLELIRFAKETNTPVFMIGHITKDGNLAGPKVLEHMVDTVLQFEGDRHMTYRILRTTKNRFGSTSELGIYEMQSVGLREVSNPSEILISQRDGGLSGIAVGTIMEGNRPLLVEVQSLVTPSVYGNPQRNSNGFDSKRLNMLLAVLEKRGGYKLSFSDIFLNITGGLKVEDPAIDLAVCASMISSHEDWALDGQVCFAAEVGLGGEIRAISKIEHRISEAEKLGFKHIFVSKFNMKGVKQEDHNIRIHAIGKLEELTDYLFT</sequence>
<evidence type="ECO:0000259" key="14">
    <source>
        <dbReference type="PROSITE" id="PS50162"/>
    </source>
</evidence>
<dbReference type="InterPro" id="IPR004504">
    <property type="entry name" value="DNA_repair_RadA"/>
</dbReference>
<dbReference type="InterPro" id="IPR020588">
    <property type="entry name" value="RecA_ATP-bd"/>
</dbReference>
<keyword evidence="4 13" id="KW-0863">Zinc-finger</keyword>
<dbReference type="Gene3D" id="3.30.230.10">
    <property type="match status" value="1"/>
</dbReference>
<dbReference type="InterPro" id="IPR041166">
    <property type="entry name" value="Rubredoxin_2"/>
</dbReference>
<feature type="domain" description="RecA family profile 1" evidence="14">
    <location>
        <begin position="77"/>
        <end position="224"/>
    </location>
</feature>
<feature type="short sequence motif" description="RadA KNRFG motif" evidence="11">
    <location>
        <begin position="261"/>
        <end position="265"/>
    </location>
</feature>
<comment type="similarity">
    <text evidence="11 13">Belongs to the RecA family. RadA subfamily.</text>
</comment>
<protein>
    <recommendedName>
        <fullName evidence="11 12">DNA repair protein RadA</fullName>
    </recommendedName>
</protein>
<dbReference type="PANTHER" id="PTHR32472">
    <property type="entry name" value="DNA REPAIR PROTEIN RADA"/>
    <property type="match status" value="1"/>
</dbReference>
<dbReference type="PROSITE" id="PS50162">
    <property type="entry name" value="RECA_2"/>
    <property type="match status" value="1"/>
</dbReference>
<dbReference type="HAMAP" id="MF_01498">
    <property type="entry name" value="RadA_bact"/>
    <property type="match status" value="1"/>
</dbReference>
<reference evidence="16" key="1">
    <citation type="journal article" date="2019" name="Int. J. Syst. Evol. Microbiol.">
        <title>The Global Catalogue of Microorganisms (GCM) 10K type strain sequencing project: providing services to taxonomists for standard genome sequencing and annotation.</title>
        <authorList>
            <consortium name="The Broad Institute Genomics Platform"/>
            <consortium name="The Broad Institute Genome Sequencing Center for Infectious Disease"/>
            <person name="Wu L."/>
            <person name="Ma J."/>
        </authorList>
    </citation>
    <scope>NUCLEOTIDE SEQUENCE [LARGE SCALE GENOMIC DNA]</scope>
    <source>
        <strain evidence="16">JCM 18326</strain>
    </source>
</reference>
<evidence type="ECO:0000256" key="11">
    <source>
        <dbReference type="HAMAP-Rule" id="MF_01498"/>
    </source>
</evidence>
<evidence type="ECO:0000256" key="5">
    <source>
        <dbReference type="ARBA" id="ARBA00022801"/>
    </source>
</evidence>
<evidence type="ECO:0000256" key="1">
    <source>
        <dbReference type="ARBA" id="ARBA00022723"/>
    </source>
</evidence>
<comment type="domain">
    <text evidence="11">The middle region has homology to RecA with ATPase motifs including the RadA KNRFG motif, while the C-terminus is homologous to Lon protease.</text>
</comment>
<evidence type="ECO:0000256" key="9">
    <source>
        <dbReference type="ARBA" id="ARBA00023125"/>
    </source>
</evidence>
<dbReference type="PANTHER" id="PTHR32472:SF10">
    <property type="entry name" value="DNA REPAIR PROTEIN RADA-LIKE PROTEIN"/>
    <property type="match status" value="1"/>
</dbReference>
<feature type="region of interest" description="Lon-protease-like" evidence="11">
    <location>
        <begin position="360"/>
        <end position="464"/>
    </location>
</feature>
<keyword evidence="6 13" id="KW-0862">Zinc</keyword>
<comment type="function">
    <text evidence="13">DNA-dependent ATPase involved in processing of recombination intermediates, plays a role in repairing DNA breaks. Stimulates the branch migration of RecA-mediated strand transfer reactions, allowing the 3' invading strand to extend heteroduplex DNA faster. Binds ssDNA in the presence of ADP but not other nucleotides, has ATPase activity that is stimulated by ssDNA and various branched DNA structures, but inhibited by SSB. Does not have RecA's homology-searching function.</text>
</comment>
<keyword evidence="1 11" id="KW-0479">Metal-binding</keyword>
<evidence type="ECO:0000256" key="8">
    <source>
        <dbReference type="ARBA" id="ARBA00023016"/>
    </source>
</evidence>
<keyword evidence="16" id="KW-1185">Reference proteome</keyword>
<dbReference type="InterPro" id="IPR014721">
    <property type="entry name" value="Ribsml_uS5_D2-typ_fold_subgr"/>
</dbReference>
<evidence type="ECO:0000256" key="2">
    <source>
        <dbReference type="ARBA" id="ARBA00022741"/>
    </source>
</evidence>
<keyword evidence="9 11" id="KW-0238">DNA-binding</keyword>
<dbReference type="InterPro" id="IPR027417">
    <property type="entry name" value="P-loop_NTPase"/>
</dbReference>
<keyword evidence="3 11" id="KW-0227">DNA damage</keyword>
<comment type="caution">
    <text evidence="15">The sequence shown here is derived from an EMBL/GenBank/DDBJ whole genome shotgun (WGS) entry which is preliminary data.</text>
</comment>
<evidence type="ECO:0000313" key="15">
    <source>
        <dbReference type="EMBL" id="GAA4835263.1"/>
    </source>
</evidence>
<dbReference type="EMBL" id="BAABJX010000032">
    <property type="protein sequence ID" value="GAA4835263.1"/>
    <property type="molecule type" value="Genomic_DNA"/>
</dbReference>
<dbReference type="SMART" id="SM00382">
    <property type="entry name" value="AAA"/>
    <property type="match status" value="1"/>
</dbReference>
<accession>A0ABP9DAE4</accession>
<evidence type="ECO:0000256" key="10">
    <source>
        <dbReference type="ARBA" id="ARBA00023204"/>
    </source>
</evidence>
<evidence type="ECO:0000313" key="16">
    <source>
        <dbReference type="Proteomes" id="UP001500298"/>
    </source>
</evidence>
<gene>
    <name evidence="11 15" type="primary">radA</name>
    <name evidence="15" type="ORF">GCM10023331_20620</name>
</gene>
<evidence type="ECO:0000256" key="13">
    <source>
        <dbReference type="RuleBase" id="RU003555"/>
    </source>
</evidence>
<evidence type="ECO:0000256" key="12">
    <source>
        <dbReference type="NCBIfam" id="TIGR00416"/>
    </source>
</evidence>
<evidence type="ECO:0000256" key="7">
    <source>
        <dbReference type="ARBA" id="ARBA00022840"/>
    </source>
</evidence>
<dbReference type="Gene3D" id="3.40.50.300">
    <property type="entry name" value="P-loop containing nucleotide triphosphate hydrolases"/>
    <property type="match status" value="1"/>
</dbReference>